<evidence type="ECO:0000313" key="14">
    <source>
        <dbReference type="Proteomes" id="UP000799424"/>
    </source>
</evidence>
<evidence type="ECO:0000259" key="12">
    <source>
        <dbReference type="Pfam" id="PF02463"/>
    </source>
</evidence>
<dbReference type="Pfam" id="PF02463">
    <property type="entry name" value="SMC_N"/>
    <property type="match status" value="1"/>
</dbReference>
<feature type="region of interest" description="Disordered" evidence="11">
    <location>
        <begin position="1"/>
        <end position="65"/>
    </location>
</feature>
<evidence type="ECO:0000256" key="4">
    <source>
        <dbReference type="ARBA" id="ARBA00018687"/>
    </source>
</evidence>
<dbReference type="GO" id="GO:0030915">
    <property type="term" value="C:Smc5-Smc6 complex"/>
    <property type="evidence" value="ECO:0007669"/>
    <property type="project" value="UniProtKB-ARBA"/>
</dbReference>
<evidence type="ECO:0000256" key="7">
    <source>
        <dbReference type="ARBA" id="ARBA00022840"/>
    </source>
</evidence>
<dbReference type="GO" id="GO:0003697">
    <property type="term" value="F:single-stranded DNA binding"/>
    <property type="evidence" value="ECO:0007669"/>
    <property type="project" value="TreeGrafter"/>
</dbReference>
<dbReference type="GO" id="GO:0000724">
    <property type="term" value="P:double-strand break repair via homologous recombination"/>
    <property type="evidence" value="ECO:0007669"/>
    <property type="project" value="TreeGrafter"/>
</dbReference>
<evidence type="ECO:0000256" key="10">
    <source>
        <dbReference type="SAM" id="Coils"/>
    </source>
</evidence>
<keyword evidence="5" id="KW-0158">Chromosome</keyword>
<keyword evidence="9" id="KW-0539">Nucleus</keyword>
<name>A0A6A7A9B0_9PLEO</name>
<comment type="similarity">
    <text evidence="3">Belongs to the SMC family. SMC5 subfamily.</text>
</comment>
<evidence type="ECO:0000256" key="5">
    <source>
        <dbReference type="ARBA" id="ARBA00022454"/>
    </source>
</evidence>
<feature type="compositionally biased region" description="Basic and acidic residues" evidence="11">
    <location>
        <begin position="266"/>
        <end position="280"/>
    </location>
</feature>
<keyword evidence="7" id="KW-0067">ATP-binding</keyword>
<keyword evidence="8 10" id="KW-0175">Coiled coil</keyword>
<evidence type="ECO:0000256" key="1">
    <source>
        <dbReference type="ARBA" id="ARBA00004123"/>
    </source>
</evidence>
<dbReference type="PANTHER" id="PTHR45916:SF1">
    <property type="entry name" value="STRUCTURAL MAINTENANCE OF CHROMOSOMES PROTEIN 5"/>
    <property type="match status" value="1"/>
</dbReference>
<dbReference type="AlphaFoldDB" id="A0A6A7A9B0"/>
<feature type="domain" description="RecF/RecN/SMC N-terminal" evidence="12">
    <location>
        <begin position="82"/>
        <end position="1081"/>
    </location>
</feature>
<protein>
    <recommendedName>
        <fullName evidence="4">Structural maintenance of chromosomes protein 5</fullName>
    </recommendedName>
</protein>
<reference evidence="13" key="1">
    <citation type="journal article" date="2020" name="Stud. Mycol.">
        <title>101 Dothideomycetes genomes: a test case for predicting lifestyles and emergence of pathogens.</title>
        <authorList>
            <person name="Haridas S."/>
            <person name="Albert R."/>
            <person name="Binder M."/>
            <person name="Bloem J."/>
            <person name="Labutti K."/>
            <person name="Salamov A."/>
            <person name="Andreopoulos B."/>
            <person name="Baker S."/>
            <person name="Barry K."/>
            <person name="Bills G."/>
            <person name="Bluhm B."/>
            <person name="Cannon C."/>
            <person name="Castanera R."/>
            <person name="Culley D."/>
            <person name="Daum C."/>
            <person name="Ezra D."/>
            <person name="Gonzalez J."/>
            <person name="Henrissat B."/>
            <person name="Kuo A."/>
            <person name="Liang C."/>
            <person name="Lipzen A."/>
            <person name="Lutzoni F."/>
            <person name="Magnuson J."/>
            <person name="Mondo S."/>
            <person name="Nolan M."/>
            <person name="Ohm R."/>
            <person name="Pangilinan J."/>
            <person name="Park H.-J."/>
            <person name="Ramirez L."/>
            <person name="Alfaro M."/>
            <person name="Sun H."/>
            <person name="Tritt A."/>
            <person name="Yoshinaga Y."/>
            <person name="Zwiers L.-H."/>
            <person name="Turgeon B."/>
            <person name="Goodwin S."/>
            <person name="Spatafora J."/>
            <person name="Crous P."/>
            <person name="Grigoriev I."/>
        </authorList>
    </citation>
    <scope>NUCLEOTIDE SEQUENCE</scope>
    <source>
        <strain evidence="13">CBS 113818</strain>
    </source>
</reference>
<accession>A0A6A7A9B0</accession>
<dbReference type="Gene3D" id="3.40.50.300">
    <property type="entry name" value="P-loop containing nucleotide triphosphate hydrolases"/>
    <property type="match status" value="2"/>
</dbReference>
<sequence length="1133" mass="128789">MPGLLQNGRKRPAIALSEDEEGEQSDYPSSVSVGSKRARHDARDASESRNQPNGHGRHNQRRTQNGDASDALLEDVFQPGTLVRVKLRNFVTYTAAEFHLGPSLNMVIGPNGTGKSTLVCAICLGLGWASEHLGRAKELGQFVKNGSDEAEIEIELAAGPGMATNPIVRRIIRKADNKSIFWINGKHASKNAVLSLCKEFSIQIDNLCQFLPQDRVVEFAKMSDVDRLKETQRAAAPKHMVEWHDQLKELRAQEKVLETKQQNEQTHLDGLQRRQNQEQADVDRYHQREGLEQKAKCLERVKPIIELAQRKNDLNQAKKDLQLARRELDQINADVEPVRQAQAEVEGYKDQIGTVVKIRQNRVDMIKTQADKILAKISKDKQAVTDFATRVKNEVTSKKERERDVARIQAEIQRLERQREDRPVDYDFESYNTRRSDLRSRNQAVDRRYLDCEDAYKAFRARGHTLKEENHAASEQRARLDTQSGKQASVLQKLSPHTATAWKWFQENKDKLALKGTVHGPPILECVIKDPRYADAVESQLRKGDLIAITCTHADDQKLLSDAFLGKNGLHLHDIYTRTSPKPLAEHRPPMAPSELHSMGFEGFLIDYIKGPDSVLAMLCDNARLGRTAYAPTPITDEQHAAVSSSAIQKWVSGRDVYQITTRREYGASSTTVTQLRAARYFVDQPANLEEKQQLDETIARIQQDAAELKEEITNCKREMGDLKEQLQQLRQERDETQAEEDRVKKALAEWRALPDKIQRKQEEVDGKKAEIADTSNRIRAIKTNAQEASLSAALLTIDYAKAVTQLRTFHESLLEAEIRLIEARSEFNALQNENRDILQKQQRKEAEIQDLNRRNNALRLEYQQIRESTQASLDDLTTEEKEMVMEYKELASLEALEQEVQAVAARLELMAGGNPAILKAFEKRKDDIAKTEEKLGELTANLESAKESIVEIREQWEPQLDALIAKISAAFAHNFEQIGCAGEVTVYKDEEDFDRWSVQISVRFREGETLSVLNSHRQSGGERAVSTIFYLMALQDLAQSPFRVVDEINQGMDPRNERMVHERMVDIACQERTSQYFLITPKLLTGLKFHPKMKVHVINSGEHVPDAKEAKGWNMRDFAKVALRTRKGIEVA</sequence>
<evidence type="ECO:0000256" key="6">
    <source>
        <dbReference type="ARBA" id="ARBA00022741"/>
    </source>
</evidence>
<feature type="coiled-coil region" evidence="10">
    <location>
        <begin position="692"/>
        <end position="778"/>
    </location>
</feature>
<keyword evidence="6" id="KW-0547">Nucleotide-binding</keyword>
<evidence type="ECO:0000256" key="8">
    <source>
        <dbReference type="ARBA" id="ARBA00023054"/>
    </source>
</evidence>
<comment type="subcellular location">
    <subcellularLocation>
        <location evidence="2">Chromosome</location>
    </subcellularLocation>
    <subcellularLocation>
        <location evidence="1">Nucleus</location>
    </subcellularLocation>
</comment>
<feature type="coiled-coil region" evidence="10">
    <location>
        <begin position="814"/>
        <end position="869"/>
    </location>
</feature>
<dbReference type="InterPro" id="IPR027417">
    <property type="entry name" value="P-loop_NTPase"/>
</dbReference>
<feature type="coiled-coil region" evidence="10">
    <location>
        <begin position="922"/>
        <end position="956"/>
    </location>
</feature>
<dbReference type="GO" id="GO:0016787">
    <property type="term" value="F:hydrolase activity"/>
    <property type="evidence" value="ECO:0007669"/>
    <property type="project" value="UniProtKB-KW"/>
</dbReference>
<organism evidence="13 14">
    <name type="scientific">Ophiobolus disseminans</name>
    <dbReference type="NCBI Taxonomy" id="1469910"/>
    <lineage>
        <taxon>Eukaryota</taxon>
        <taxon>Fungi</taxon>
        <taxon>Dikarya</taxon>
        <taxon>Ascomycota</taxon>
        <taxon>Pezizomycotina</taxon>
        <taxon>Dothideomycetes</taxon>
        <taxon>Pleosporomycetidae</taxon>
        <taxon>Pleosporales</taxon>
        <taxon>Pleosporineae</taxon>
        <taxon>Phaeosphaeriaceae</taxon>
        <taxon>Ophiobolus</taxon>
    </lineage>
</organism>
<evidence type="ECO:0000256" key="2">
    <source>
        <dbReference type="ARBA" id="ARBA00004286"/>
    </source>
</evidence>
<evidence type="ECO:0000256" key="11">
    <source>
        <dbReference type="SAM" id="MobiDB-lite"/>
    </source>
</evidence>
<keyword evidence="14" id="KW-1185">Reference proteome</keyword>
<dbReference type="GO" id="GO:0005524">
    <property type="term" value="F:ATP binding"/>
    <property type="evidence" value="ECO:0007669"/>
    <property type="project" value="UniProtKB-KW"/>
</dbReference>
<dbReference type="PANTHER" id="PTHR45916">
    <property type="entry name" value="STRUCTURAL MAINTENANCE OF CHROMOSOMES PROTEIN 5"/>
    <property type="match status" value="1"/>
</dbReference>
<dbReference type="OrthoDB" id="10254973at2759"/>
<dbReference type="Proteomes" id="UP000799424">
    <property type="component" value="Unassembled WGS sequence"/>
</dbReference>
<dbReference type="EMBL" id="MU006220">
    <property type="protein sequence ID" value="KAF2829786.1"/>
    <property type="molecule type" value="Genomic_DNA"/>
</dbReference>
<dbReference type="InterPro" id="IPR003395">
    <property type="entry name" value="RecF/RecN/SMC_N"/>
</dbReference>
<evidence type="ECO:0000256" key="3">
    <source>
        <dbReference type="ARBA" id="ARBA00010171"/>
    </source>
</evidence>
<dbReference type="FunFam" id="3.40.50.300:FF:001301">
    <property type="entry name" value="Structural maintenance of chromosomes 5"/>
    <property type="match status" value="1"/>
</dbReference>
<gene>
    <name evidence="13" type="ORF">CC86DRAFT_344450</name>
</gene>
<feature type="region of interest" description="Disordered" evidence="11">
    <location>
        <begin position="259"/>
        <end position="280"/>
    </location>
</feature>
<dbReference type="SUPFAM" id="SSF52540">
    <property type="entry name" value="P-loop containing nucleoside triphosphate hydrolases"/>
    <property type="match status" value="2"/>
</dbReference>
<evidence type="ECO:0000256" key="9">
    <source>
        <dbReference type="ARBA" id="ARBA00023242"/>
    </source>
</evidence>
<dbReference type="GO" id="GO:0005634">
    <property type="term" value="C:nucleus"/>
    <property type="evidence" value="ECO:0007669"/>
    <property type="project" value="UniProtKB-SubCell"/>
</dbReference>
<keyword evidence="13" id="KW-0378">Hydrolase</keyword>
<evidence type="ECO:0000313" key="13">
    <source>
        <dbReference type="EMBL" id="KAF2829786.1"/>
    </source>
</evidence>
<proteinExistence type="inferred from homology"/>